<dbReference type="EMBL" id="NPBY01000079">
    <property type="protein sequence ID" value="PAD72446.1"/>
    <property type="molecule type" value="Genomic_DNA"/>
</dbReference>
<evidence type="ECO:0000313" key="3">
    <source>
        <dbReference type="Proteomes" id="UP000215596"/>
    </source>
</evidence>
<dbReference type="RefSeq" id="WP_095267645.1">
    <property type="nucleotide sequence ID" value="NZ_NPBY01000079.1"/>
</dbReference>
<comment type="caution">
    <text evidence="2">The sequence shown here is derived from an EMBL/GenBank/DDBJ whole genome shotgun (WGS) entry which is preliminary data.</text>
</comment>
<accession>A0A268EH47</accession>
<name>A0A268EH47_9BACL</name>
<gene>
    <name evidence="2" type="ORF">CHH67_22670</name>
</gene>
<dbReference type="OrthoDB" id="2666871at2"/>
<evidence type="ECO:0000313" key="2">
    <source>
        <dbReference type="EMBL" id="PAD72446.1"/>
    </source>
</evidence>
<feature type="compositionally biased region" description="Basic and acidic residues" evidence="1">
    <location>
        <begin position="49"/>
        <end position="69"/>
    </location>
</feature>
<organism evidence="2 3">
    <name type="scientific">Paenibacillus campinasensis</name>
    <dbReference type="NCBI Taxonomy" id="66347"/>
    <lineage>
        <taxon>Bacteria</taxon>
        <taxon>Bacillati</taxon>
        <taxon>Bacillota</taxon>
        <taxon>Bacilli</taxon>
        <taxon>Bacillales</taxon>
        <taxon>Paenibacillaceae</taxon>
        <taxon>Paenibacillus</taxon>
    </lineage>
</organism>
<dbReference type="AlphaFoldDB" id="A0A268EH47"/>
<evidence type="ECO:0000256" key="1">
    <source>
        <dbReference type="SAM" id="MobiDB-lite"/>
    </source>
</evidence>
<sequence length="82" mass="9014">MKKYTSRYAELSFYVNGKERKFSAGVYVAATPEEIAVLNRLVDAIPVDEAPKTEEPAAKEKPVKEDAKAPKTPRKASASSDK</sequence>
<proteinExistence type="predicted"/>
<feature type="region of interest" description="Disordered" evidence="1">
    <location>
        <begin position="46"/>
        <end position="82"/>
    </location>
</feature>
<dbReference type="Proteomes" id="UP000215596">
    <property type="component" value="Unassembled WGS sequence"/>
</dbReference>
<reference evidence="2 3" key="1">
    <citation type="submission" date="2017-07" db="EMBL/GenBank/DDBJ databases">
        <title>Isolation and whole genome analysis of endospore-forming bacteria from heroin.</title>
        <authorList>
            <person name="Kalinowski J."/>
            <person name="Ahrens B."/>
            <person name="Al-Dilaimi A."/>
            <person name="Winkler A."/>
            <person name="Wibberg D."/>
            <person name="Schleenbecker U."/>
            <person name="Ruckert C."/>
            <person name="Wolfel R."/>
            <person name="Grass G."/>
        </authorList>
    </citation>
    <scope>NUCLEOTIDE SEQUENCE [LARGE SCALE GENOMIC DNA]</scope>
    <source>
        <strain evidence="2 3">7537-G1</strain>
    </source>
</reference>
<protein>
    <submittedName>
        <fullName evidence="2">Uncharacterized protein</fullName>
    </submittedName>
</protein>